<name>K5WR72_AGABU</name>
<dbReference type="eggNOG" id="ENOG502R10S">
    <property type="taxonomic scope" value="Eukaryota"/>
</dbReference>
<dbReference type="AlphaFoldDB" id="K5WR72"/>
<evidence type="ECO:0000313" key="1">
    <source>
        <dbReference type="EMBL" id="EKM77881.1"/>
    </source>
</evidence>
<dbReference type="InParanoid" id="K5WR72"/>
<dbReference type="HOGENOM" id="CLU_1235310_0_0_1"/>
<sequence length="213" mass="24252">MNPTAEQLMIAKRLRDLSASWIRTIRQSLQLFSVVPGFHPNYPLPLDFPFSNTPIQEKVHWFEEGSSDSARYKFNVYLEYHLDRALNSFPAIWILRSSDISILGRVEVDYRILHDTESPIRLTADFVLEMMEQSLHFEQPLRLSSRTITNSSDRGGAPTISEIFELRAFSGVLIMEVARRLVKVRNCATCGELLPPTEPHACMAHLSDATSST</sequence>
<proteinExistence type="predicted"/>
<dbReference type="RefSeq" id="XP_007331277.1">
    <property type="nucleotide sequence ID" value="XM_007331215.1"/>
</dbReference>
<organism evidence="1 2">
    <name type="scientific">Agaricus bisporus var. burnettii (strain JB137-S8 / ATCC MYA-4627 / FGSC 10392)</name>
    <name type="common">White button mushroom</name>
    <dbReference type="NCBI Taxonomy" id="597362"/>
    <lineage>
        <taxon>Eukaryota</taxon>
        <taxon>Fungi</taxon>
        <taxon>Dikarya</taxon>
        <taxon>Basidiomycota</taxon>
        <taxon>Agaricomycotina</taxon>
        <taxon>Agaricomycetes</taxon>
        <taxon>Agaricomycetidae</taxon>
        <taxon>Agaricales</taxon>
        <taxon>Agaricineae</taxon>
        <taxon>Agaricaceae</taxon>
        <taxon>Agaricus</taxon>
    </lineage>
</organism>
<dbReference type="OrthoDB" id="2935655at2759"/>
<accession>K5WR72</accession>
<keyword evidence="2" id="KW-1185">Reference proteome</keyword>
<dbReference type="EMBL" id="JH971393">
    <property type="protein sequence ID" value="EKM77881.1"/>
    <property type="molecule type" value="Genomic_DNA"/>
</dbReference>
<dbReference type="KEGG" id="abp:AGABI1DRAFT129676"/>
<reference evidence="2" key="1">
    <citation type="journal article" date="2012" name="Proc. Natl. Acad. Sci. U.S.A.">
        <title>Genome sequence of the button mushroom Agaricus bisporus reveals mechanisms governing adaptation to a humic-rich ecological niche.</title>
        <authorList>
            <person name="Morin E."/>
            <person name="Kohler A."/>
            <person name="Baker A.R."/>
            <person name="Foulongne-Oriol M."/>
            <person name="Lombard V."/>
            <person name="Nagy L.G."/>
            <person name="Ohm R.A."/>
            <person name="Patyshakuliyeva A."/>
            <person name="Brun A."/>
            <person name="Aerts A.L."/>
            <person name="Bailey A.M."/>
            <person name="Billette C."/>
            <person name="Coutinho P.M."/>
            <person name="Deakin G."/>
            <person name="Doddapaneni H."/>
            <person name="Floudas D."/>
            <person name="Grimwood J."/>
            <person name="Hilden K."/>
            <person name="Kuees U."/>
            <person name="LaButti K.M."/>
            <person name="Lapidus A."/>
            <person name="Lindquist E.A."/>
            <person name="Lucas S.M."/>
            <person name="Murat C."/>
            <person name="Riley R.W."/>
            <person name="Salamov A.A."/>
            <person name="Schmutz J."/>
            <person name="Subramanian V."/>
            <person name="Woesten H.A.B."/>
            <person name="Xu J."/>
            <person name="Eastwood D.C."/>
            <person name="Foster G.D."/>
            <person name="Sonnenberg A.S."/>
            <person name="Cullen D."/>
            <person name="de Vries R.P."/>
            <person name="Lundell T."/>
            <person name="Hibbett D.S."/>
            <person name="Henrissat B."/>
            <person name="Burton K.S."/>
            <person name="Kerrigan R.W."/>
            <person name="Challen M.P."/>
            <person name="Grigoriev I.V."/>
            <person name="Martin F."/>
        </authorList>
    </citation>
    <scope>NUCLEOTIDE SEQUENCE [LARGE SCALE GENOMIC DNA]</scope>
    <source>
        <strain evidence="2">JB137-S8 / ATCC MYA-4627 / FGSC 10392</strain>
    </source>
</reference>
<dbReference type="OMA" id="ASWIRTI"/>
<dbReference type="Proteomes" id="UP000008493">
    <property type="component" value="Unassembled WGS sequence"/>
</dbReference>
<protein>
    <submittedName>
        <fullName evidence="1">Uncharacterized protein</fullName>
    </submittedName>
</protein>
<gene>
    <name evidence="1" type="ORF">AGABI1DRAFT_129676</name>
</gene>
<dbReference type="GeneID" id="18827058"/>
<evidence type="ECO:0000313" key="2">
    <source>
        <dbReference type="Proteomes" id="UP000008493"/>
    </source>
</evidence>